<dbReference type="PANTHER" id="PTHR43289:SF6">
    <property type="entry name" value="SERINE_THREONINE-PROTEIN KINASE NEKL-3"/>
    <property type="match status" value="1"/>
</dbReference>
<dbReference type="SUPFAM" id="SSF56112">
    <property type="entry name" value="Protein kinase-like (PK-like)"/>
    <property type="match status" value="1"/>
</dbReference>
<dbReference type="EC" id="2.7.11.1" evidence="1"/>
<dbReference type="InterPro" id="IPR017441">
    <property type="entry name" value="Protein_kinase_ATP_BS"/>
</dbReference>
<dbReference type="PROSITE" id="PS00108">
    <property type="entry name" value="PROTEIN_KINASE_ST"/>
    <property type="match status" value="1"/>
</dbReference>
<feature type="non-terminal residue" evidence="9">
    <location>
        <position position="279"/>
    </location>
</feature>
<evidence type="ECO:0000256" key="4">
    <source>
        <dbReference type="ARBA" id="ARBA00022741"/>
    </source>
</evidence>
<protein>
    <recommendedName>
        <fullName evidence="1">non-specific serine/threonine protein kinase</fullName>
        <ecNumber evidence="1">2.7.11.1</ecNumber>
    </recommendedName>
</protein>
<evidence type="ECO:0000313" key="9">
    <source>
        <dbReference type="EMBL" id="NBE56686.1"/>
    </source>
</evidence>
<accession>A0A964UY36</accession>
<keyword evidence="6 7" id="KW-0067">ATP-binding</keyword>
<gene>
    <name evidence="9" type="ORF">GUY60_35735</name>
</gene>
<dbReference type="Gene3D" id="1.10.510.10">
    <property type="entry name" value="Transferase(Phosphotransferase) domain 1"/>
    <property type="match status" value="1"/>
</dbReference>
<dbReference type="InterPro" id="IPR011009">
    <property type="entry name" value="Kinase-like_dom_sf"/>
</dbReference>
<evidence type="ECO:0000256" key="1">
    <source>
        <dbReference type="ARBA" id="ARBA00012513"/>
    </source>
</evidence>
<keyword evidence="2" id="KW-0723">Serine/threonine-protein kinase</keyword>
<evidence type="ECO:0000256" key="7">
    <source>
        <dbReference type="PROSITE-ProRule" id="PRU10141"/>
    </source>
</evidence>
<name>A0A964UY36_9ACTN</name>
<dbReference type="Proteomes" id="UP000598297">
    <property type="component" value="Unassembled WGS sequence"/>
</dbReference>
<keyword evidence="10" id="KW-1185">Reference proteome</keyword>
<dbReference type="Pfam" id="PF00069">
    <property type="entry name" value="Pkinase"/>
    <property type="match status" value="1"/>
</dbReference>
<keyword evidence="4 7" id="KW-0547">Nucleotide-binding</keyword>
<dbReference type="RefSeq" id="WP_161705574.1">
    <property type="nucleotide sequence ID" value="NZ_JAAAHS010000557.1"/>
</dbReference>
<evidence type="ECO:0000256" key="5">
    <source>
        <dbReference type="ARBA" id="ARBA00022777"/>
    </source>
</evidence>
<dbReference type="InterPro" id="IPR008271">
    <property type="entry name" value="Ser/Thr_kinase_AS"/>
</dbReference>
<evidence type="ECO:0000259" key="8">
    <source>
        <dbReference type="PROSITE" id="PS50011"/>
    </source>
</evidence>
<dbReference type="EMBL" id="JAAAHS010000557">
    <property type="protein sequence ID" value="NBE56686.1"/>
    <property type="molecule type" value="Genomic_DNA"/>
</dbReference>
<dbReference type="PROSITE" id="PS00107">
    <property type="entry name" value="PROTEIN_KINASE_ATP"/>
    <property type="match status" value="1"/>
</dbReference>
<evidence type="ECO:0000256" key="3">
    <source>
        <dbReference type="ARBA" id="ARBA00022679"/>
    </source>
</evidence>
<dbReference type="GO" id="GO:0005524">
    <property type="term" value="F:ATP binding"/>
    <property type="evidence" value="ECO:0007669"/>
    <property type="project" value="UniProtKB-UniRule"/>
</dbReference>
<dbReference type="OrthoDB" id="9762169at2"/>
<dbReference type="PROSITE" id="PS50011">
    <property type="entry name" value="PROTEIN_KINASE_DOM"/>
    <property type="match status" value="1"/>
</dbReference>
<dbReference type="GO" id="GO:0004674">
    <property type="term" value="F:protein serine/threonine kinase activity"/>
    <property type="evidence" value="ECO:0007669"/>
    <property type="project" value="UniProtKB-KW"/>
</dbReference>
<reference evidence="9" key="1">
    <citation type="submission" date="2020-01" db="EMBL/GenBank/DDBJ databases">
        <title>Whole-genome analyses of novel actinobacteria.</title>
        <authorList>
            <person name="Sahin N."/>
        </authorList>
    </citation>
    <scope>NUCLEOTIDE SEQUENCE</scope>
    <source>
        <strain evidence="9">YC537</strain>
    </source>
</reference>
<sequence length="279" mass="29572">MADVRVLAGRYELGELLGRGGMGEVWAAWDSVVRRQVAVKLLKRGGGSADEERRLLREAHTAGGLNHPGVVTVHDLGQDEDGTPYLVMELLAGHDLSRVLRQDGPPTVERAVDLAAATAAALAVAHDAGIVHRDLKPGNLMLTPDGTVKILDFGLARFATTATTASQAIGTPAYMPPERLLGRPGDARGDLYALGCVLHELLTGDSPFGNLEPAAAMFAHVHTEPNPPSTKRVDVPAALDALVLDLLAKSPDDRPATAHEVHERLRALTLTPHDSVPPT</sequence>
<dbReference type="Gene3D" id="3.30.200.20">
    <property type="entry name" value="Phosphorylase Kinase, domain 1"/>
    <property type="match status" value="1"/>
</dbReference>
<feature type="domain" description="Protein kinase" evidence="8">
    <location>
        <begin position="11"/>
        <end position="265"/>
    </location>
</feature>
<dbReference type="CDD" id="cd14014">
    <property type="entry name" value="STKc_PknB_like"/>
    <property type="match status" value="1"/>
</dbReference>
<evidence type="ECO:0000256" key="2">
    <source>
        <dbReference type="ARBA" id="ARBA00022527"/>
    </source>
</evidence>
<keyword evidence="3" id="KW-0808">Transferase</keyword>
<dbReference type="SMART" id="SM00220">
    <property type="entry name" value="S_TKc"/>
    <property type="match status" value="1"/>
</dbReference>
<evidence type="ECO:0000256" key="6">
    <source>
        <dbReference type="ARBA" id="ARBA00022840"/>
    </source>
</evidence>
<feature type="binding site" evidence="7">
    <location>
        <position position="40"/>
    </location>
    <ligand>
        <name>ATP</name>
        <dbReference type="ChEBI" id="CHEBI:30616"/>
    </ligand>
</feature>
<keyword evidence="5 9" id="KW-0418">Kinase</keyword>
<dbReference type="FunFam" id="1.10.510.10:FF:000021">
    <property type="entry name" value="Serine/threonine protein kinase"/>
    <property type="match status" value="1"/>
</dbReference>
<dbReference type="PANTHER" id="PTHR43289">
    <property type="entry name" value="MITOGEN-ACTIVATED PROTEIN KINASE KINASE KINASE 20-RELATED"/>
    <property type="match status" value="1"/>
</dbReference>
<dbReference type="InterPro" id="IPR000719">
    <property type="entry name" value="Prot_kinase_dom"/>
</dbReference>
<proteinExistence type="predicted"/>
<organism evidence="9 10">
    <name type="scientific">Streptomyces boluensis</name>
    <dbReference type="NCBI Taxonomy" id="1775135"/>
    <lineage>
        <taxon>Bacteria</taxon>
        <taxon>Bacillati</taxon>
        <taxon>Actinomycetota</taxon>
        <taxon>Actinomycetes</taxon>
        <taxon>Kitasatosporales</taxon>
        <taxon>Streptomycetaceae</taxon>
        <taxon>Streptomyces</taxon>
    </lineage>
</organism>
<comment type="caution">
    <text evidence="9">The sequence shown here is derived from an EMBL/GenBank/DDBJ whole genome shotgun (WGS) entry which is preliminary data.</text>
</comment>
<dbReference type="AlphaFoldDB" id="A0A964UY36"/>
<evidence type="ECO:0000313" key="10">
    <source>
        <dbReference type="Proteomes" id="UP000598297"/>
    </source>
</evidence>